<dbReference type="PROSITE" id="PS50885">
    <property type="entry name" value="HAMP"/>
    <property type="match status" value="1"/>
</dbReference>
<dbReference type="CDD" id="cd06225">
    <property type="entry name" value="HAMP"/>
    <property type="match status" value="1"/>
</dbReference>
<evidence type="ECO:0000313" key="2">
    <source>
        <dbReference type="EMBL" id="MCX2725260.1"/>
    </source>
</evidence>
<evidence type="ECO:0000313" key="3">
    <source>
        <dbReference type="Proteomes" id="UP001300261"/>
    </source>
</evidence>
<name>A0ABT3R826_9HYPH</name>
<accession>A0ABT3R826</accession>
<reference evidence="2 3" key="1">
    <citation type="journal article" date="2016" name="Int. J. Syst. Evol. Microbiol.">
        <title>Labrenzia salina sp. nov., isolated from the rhizosphere of the halophyte Arthrocnemum macrostachyum.</title>
        <authorList>
            <person name="Camacho M."/>
            <person name="Redondo-Gomez S."/>
            <person name="Rodriguez-Llorente I."/>
            <person name="Rohde M."/>
            <person name="Sproer C."/>
            <person name="Schumann P."/>
            <person name="Klenk H.P."/>
            <person name="Montero-Calasanz M.D.C."/>
        </authorList>
    </citation>
    <scope>NUCLEOTIDE SEQUENCE [LARGE SCALE GENOMIC DNA]</scope>
    <source>
        <strain evidence="2 3">DSM 29163</strain>
    </source>
</reference>
<dbReference type="EMBL" id="JAPEVI010000003">
    <property type="protein sequence ID" value="MCX2725260.1"/>
    <property type="molecule type" value="Genomic_DNA"/>
</dbReference>
<dbReference type="Proteomes" id="UP001300261">
    <property type="component" value="Unassembled WGS sequence"/>
</dbReference>
<gene>
    <name evidence="2" type="ORF">ON753_23370</name>
</gene>
<feature type="domain" description="HAMP" evidence="1">
    <location>
        <begin position="9"/>
        <end position="57"/>
    </location>
</feature>
<evidence type="ECO:0000259" key="1">
    <source>
        <dbReference type="PROSITE" id="PS50885"/>
    </source>
</evidence>
<proteinExistence type="predicted"/>
<keyword evidence="3" id="KW-1185">Reference proteome</keyword>
<dbReference type="Gene3D" id="1.20.120.1530">
    <property type="match status" value="1"/>
</dbReference>
<dbReference type="InterPro" id="IPR003660">
    <property type="entry name" value="HAMP_dom"/>
</dbReference>
<comment type="caution">
    <text evidence="2">The sequence shown here is derived from an EMBL/GenBank/DDBJ whole genome shotgun (WGS) entry which is preliminary data.</text>
</comment>
<dbReference type="RefSeq" id="WP_265966036.1">
    <property type="nucleotide sequence ID" value="NZ_JAPEVI010000003.1"/>
</dbReference>
<sequence>MFSNEYKSAVRKAVKVCEAVADGDFEARIVNITEKGEAGRLLHAINRLIDRSDAYIRESRASLEYVASNKYFRRIAVRGMTGAFGEASRTVNTAMDTMEHRVAEFSRVVQLFEAQMKEVVDLGRLSGNGTGGLGNDAGELDLVGQGAGHIGCRCCRTRVRECRLGCSGNGADDEFGRRDQSSGERILTHHRRCGCRSRADDAGHQRSVGGIG</sequence>
<protein>
    <submittedName>
        <fullName evidence="2">HAMP domain-containing protein</fullName>
    </submittedName>
</protein>
<organism evidence="2 3">
    <name type="scientific">Roseibium salinum</name>
    <dbReference type="NCBI Taxonomy" id="1604349"/>
    <lineage>
        <taxon>Bacteria</taxon>
        <taxon>Pseudomonadati</taxon>
        <taxon>Pseudomonadota</taxon>
        <taxon>Alphaproteobacteria</taxon>
        <taxon>Hyphomicrobiales</taxon>
        <taxon>Stappiaceae</taxon>
        <taxon>Roseibium</taxon>
    </lineage>
</organism>
<dbReference type="SUPFAM" id="SSF158472">
    <property type="entry name" value="HAMP domain-like"/>
    <property type="match status" value="1"/>
</dbReference>